<evidence type="ECO:0000313" key="2">
    <source>
        <dbReference type="EMBL" id="PFH35920.1"/>
    </source>
</evidence>
<feature type="region of interest" description="Disordered" evidence="1">
    <location>
        <begin position="299"/>
        <end position="334"/>
    </location>
</feature>
<dbReference type="GeneID" id="40310500"/>
<sequence>MRLRLQKQRENRLCVYYVSAQIFGRLADVSTVGSVIASPVASPAAAAPMVLDVHEHVVSLVRSRQPELLRGCQEETAPESRQPRQGCGGASPVRDEWGFLAQLPAASAAEGAPRMANWDWAAWLAAERAKWVGGTHQSLLIQKKAFIKGRTRRRGTHDRKKWELLFERATPFRETEGGEEALDSGSENHASEPQRRKAARLLRDLGAAESSAASGDSKTQPRPSSLPTETSTRIASPLAGHTAPYLNGNGLDFQDFVESLLKAKFSWPLQPNSGAAQRSIQYMPAAYDLFLSAARRLPEGREKTNEDEPGESKDPEDQQSGSTRRHRRKKRSTYEKVNSLLQAEPISPDAIECVWRALTRLVSGPFGEVLPSRGSLPHPELEVLRRVNRPESGRRLYRGDVLRSIWEWAPADGLVDWESFLFFLDEVPADGVEPLLN</sequence>
<accession>A0A2A9MKG2</accession>
<dbReference type="VEuPathDB" id="ToxoDB:BESB_055710"/>
<dbReference type="OrthoDB" id="333360at2759"/>
<feature type="compositionally biased region" description="Low complexity" evidence="1">
    <location>
        <begin position="207"/>
        <end position="217"/>
    </location>
</feature>
<feature type="compositionally biased region" description="Polar residues" evidence="1">
    <location>
        <begin position="218"/>
        <end position="234"/>
    </location>
</feature>
<name>A0A2A9MKG2_BESBE</name>
<proteinExistence type="predicted"/>
<comment type="caution">
    <text evidence="2">The sequence shown here is derived from an EMBL/GenBank/DDBJ whole genome shotgun (WGS) entry which is preliminary data.</text>
</comment>
<reference evidence="2 3" key="1">
    <citation type="submission" date="2017-09" db="EMBL/GenBank/DDBJ databases">
        <title>Genome sequencing of Besnoitia besnoiti strain Bb-Ger1.</title>
        <authorList>
            <person name="Schares G."/>
            <person name="Venepally P."/>
            <person name="Lorenzi H.A."/>
        </authorList>
    </citation>
    <scope>NUCLEOTIDE SEQUENCE [LARGE SCALE GENOMIC DNA]</scope>
    <source>
        <strain evidence="2 3">Bb-Ger1</strain>
    </source>
</reference>
<evidence type="ECO:0000313" key="3">
    <source>
        <dbReference type="Proteomes" id="UP000224006"/>
    </source>
</evidence>
<protein>
    <submittedName>
        <fullName evidence="2">Uncharacterized protein</fullName>
    </submittedName>
</protein>
<gene>
    <name evidence="2" type="ORF">BESB_055710</name>
</gene>
<evidence type="ECO:0000256" key="1">
    <source>
        <dbReference type="SAM" id="MobiDB-lite"/>
    </source>
</evidence>
<dbReference type="Proteomes" id="UP000224006">
    <property type="component" value="Chromosome IV"/>
</dbReference>
<dbReference type="RefSeq" id="XP_029219929.1">
    <property type="nucleotide sequence ID" value="XM_029364006.1"/>
</dbReference>
<dbReference type="EMBL" id="NWUJ01000004">
    <property type="protein sequence ID" value="PFH35920.1"/>
    <property type="molecule type" value="Genomic_DNA"/>
</dbReference>
<dbReference type="AlphaFoldDB" id="A0A2A9MKG2"/>
<feature type="region of interest" description="Disordered" evidence="1">
    <location>
        <begin position="173"/>
        <end position="237"/>
    </location>
</feature>
<dbReference type="KEGG" id="bbes:BESB_055710"/>
<keyword evidence="3" id="KW-1185">Reference proteome</keyword>
<feature type="compositionally biased region" description="Basic and acidic residues" evidence="1">
    <location>
        <begin position="299"/>
        <end position="316"/>
    </location>
</feature>
<organism evidence="2 3">
    <name type="scientific">Besnoitia besnoiti</name>
    <name type="common">Apicomplexan protozoan</name>
    <dbReference type="NCBI Taxonomy" id="94643"/>
    <lineage>
        <taxon>Eukaryota</taxon>
        <taxon>Sar</taxon>
        <taxon>Alveolata</taxon>
        <taxon>Apicomplexa</taxon>
        <taxon>Conoidasida</taxon>
        <taxon>Coccidia</taxon>
        <taxon>Eucoccidiorida</taxon>
        <taxon>Eimeriorina</taxon>
        <taxon>Sarcocystidae</taxon>
        <taxon>Besnoitia</taxon>
    </lineage>
</organism>